<dbReference type="EMBL" id="JQJD01000009">
    <property type="protein sequence ID" value="KGN82556.1"/>
    <property type="molecule type" value="Genomic_DNA"/>
</dbReference>
<feature type="chain" id="PRO_5001986348" description="TonB-dependent receptor" evidence="1">
    <location>
        <begin position="21"/>
        <end position="869"/>
    </location>
</feature>
<keyword evidence="3" id="KW-1185">Reference proteome</keyword>
<keyword evidence="1" id="KW-0732">Signal</keyword>
<proteinExistence type="predicted"/>
<comment type="caution">
    <text evidence="2">The sequence shown here is derived from an EMBL/GenBank/DDBJ whole genome shotgun (WGS) entry which is preliminary data.</text>
</comment>
<feature type="signal peptide" evidence="1">
    <location>
        <begin position="1"/>
        <end position="20"/>
    </location>
</feature>
<evidence type="ECO:0000313" key="3">
    <source>
        <dbReference type="Proteomes" id="UP000030125"/>
    </source>
</evidence>
<accession>A0A0A2EUH7</accession>
<name>A0A0A2EUH7_PORCN</name>
<reference evidence="2 3" key="1">
    <citation type="submission" date="2014-08" db="EMBL/GenBank/DDBJ databases">
        <title>Porphyromonas cangingivalis strain:COT-109_OH1386 Genome sequencing.</title>
        <authorList>
            <person name="Wallis C."/>
            <person name="Deusch O."/>
            <person name="O'Flynn C."/>
            <person name="Davis I."/>
            <person name="Jospin G."/>
            <person name="Darling A.E."/>
            <person name="Coil D.A."/>
            <person name="Alexiev A."/>
            <person name="Horsfall A."/>
            <person name="Kirkwood N."/>
            <person name="Harris S."/>
            <person name="Eisen J.A."/>
        </authorList>
    </citation>
    <scope>NUCLEOTIDE SEQUENCE [LARGE SCALE GENOMIC DNA]</scope>
    <source>
        <strain evidence="3">COT-109 OH1386</strain>
    </source>
</reference>
<evidence type="ECO:0000256" key="1">
    <source>
        <dbReference type="SAM" id="SignalP"/>
    </source>
</evidence>
<dbReference type="Proteomes" id="UP000030125">
    <property type="component" value="Unassembled WGS sequence"/>
</dbReference>
<evidence type="ECO:0000313" key="2">
    <source>
        <dbReference type="EMBL" id="KGN82556.1"/>
    </source>
</evidence>
<dbReference type="AlphaFoldDB" id="A0A0A2EUH7"/>
<sequence length="869" mass="98691">MVNKVFWIVLSLIIPCLSYAQTAATKLWGEVKNSTGEVMDFTSIVVMNPNLPNKILASTYTDDRGKYQIAVRCDCDSLVLRASRIEMKPVIMKIPNLSGQYDIEVDTKPIELCEVAVKAKKMYSKNDTINYNIASFLSSSDQTIADVLKKMPGITVSKNGQISYQGKPIKNFYIEGLDLMKGYYGIATNNIDPKNIGSVQVFENHQDIKALKGLKPEEQASINIRLKEGVKGIFNLIATLGGGFANETLWNNAAIATYFKRNRQLLATYKGNNSGDDLSQELYSFDKDYSRTSTISAITMPSAPEIDKRFYYFNYSHSATFNNAYRIGKTGELGINAAYLHDKDERSNWSSIGNTLPDGSQNVVEETMMGMAKRKKAYGDITYLQNSDHYYMKEQVKFDWNRANANSRIIAGNNSIDQFGKVDSYCLLNNFHLINGNSKYRGYEFTSLINLEKRPHSLTVSPNLFPKIIADPILHQQVGTHNFTTENSFSLLSACRIGNMHIHPSATMNYQRTALNSSLANFRNDLTFSLINVGVGVQATYNGEKLHASLYMPIRYKHFRLSDIVEGQTRKKFGVRIEPSTSVTYNINSNHELRLNSNISYSTPVIENLYTNNILTSYRQLFAYDITGLFEGLNQYHSLGYSFKNILSMSFAGIDFLWHHQSPEVLYGSYYDGISEHSINQPTKGKANTLTAKIHASKGFDWKRLKIGASLSYSYYNNPLLVQDRILRYIGNAISANIDLSFAPLKWFSLSYQGEYYQMVSHQRERQHQPRLRTVSNNALLSFTLPVGVMLTTSLRHYYNNFNRGDKSFLLLNAEANYTIKRFSFTLSFDNLLNHNTYSYSDISALTESRSVYNIRPRCVLLKVRFRII</sequence>
<gene>
    <name evidence="2" type="ORF">HQ35_02050</name>
</gene>
<dbReference type="SUPFAM" id="SSF56935">
    <property type="entry name" value="Porins"/>
    <property type="match status" value="1"/>
</dbReference>
<protein>
    <recommendedName>
        <fullName evidence="4">TonB-dependent receptor</fullName>
    </recommendedName>
</protein>
<organism evidence="2 3">
    <name type="scientific">Porphyromonas cangingivalis</name>
    <dbReference type="NCBI Taxonomy" id="36874"/>
    <lineage>
        <taxon>Bacteria</taxon>
        <taxon>Pseudomonadati</taxon>
        <taxon>Bacteroidota</taxon>
        <taxon>Bacteroidia</taxon>
        <taxon>Bacteroidales</taxon>
        <taxon>Porphyromonadaceae</taxon>
        <taxon>Porphyromonas</taxon>
    </lineage>
</organism>
<evidence type="ECO:0008006" key="4">
    <source>
        <dbReference type="Google" id="ProtNLM"/>
    </source>
</evidence>